<dbReference type="AlphaFoldDB" id="A0A2U9BDM5"/>
<evidence type="ECO:0000256" key="1">
    <source>
        <dbReference type="SAM" id="MobiDB-lite"/>
    </source>
</evidence>
<reference evidence="2 3" key="1">
    <citation type="submission" date="2017-12" db="EMBL/GenBank/DDBJ databases">
        <title>Integrating genomic resources of turbot (Scophthalmus maximus) in depth evaluation of genetic and physical mapping variation across individuals.</title>
        <authorList>
            <person name="Martinez P."/>
        </authorList>
    </citation>
    <scope>NUCLEOTIDE SEQUENCE [LARGE SCALE GENOMIC DNA]</scope>
</reference>
<name>A0A2U9BDM5_SCOMX</name>
<evidence type="ECO:0000313" key="3">
    <source>
        <dbReference type="Proteomes" id="UP000246464"/>
    </source>
</evidence>
<gene>
    <name evidence="2" type="ORF">SMAX5B_003243</name>
</gene>
<proteinExistence type="predicted"/>
<keyword evidence="3" id="KW-1185">Reference proteome</keyword>
<organism evidence="2 3">
    <name type="scientific">Scophthalmus maximus</name>
    <name type="common">Turbot</name>
    <name type="synonym">Psetta maxima</name>
    <dbReference type="NCBI Taxonomy" id="52904"/>
    <lineage>
        <taxon>Eukaryota</taxon>
        <taxon>Metazoa</taxon>
        <taxon>Chordata</taxon>
        <taxon>Craniata</taxon>
        <taxon>Vertebrata</taxon>
        <taxon>Euteleostomi</taxon>
        <taxon>Actinopterygii</taxon>
        <taxon>Neopterygii</taxon>
        <taxon>Teleostei</taxon>
        <taxon>Neoteleostei</taxon>
        <taxon>Acanthomorphata</taxon>
        <taxon>Carangaria</taxon>
        <taxon>Pleuronectiformes</taxon>
        <taxon>Pleuronectoidei</taxon>
        <taxon>Scophthalmidae</taxon>
        <taxon>Scophthalmus</taxon>
    </lineage>
</organism>
<dbReference type="Proteomes" id="UP000246464">
    <property type="component" value="Chromosome 5"/>
</dbReference>
<evidence type="ECO:0000313" key="2">
    <source>
        <dbReference type="EMBL" id="AWP02024.1"/>
    </source>
</evidence>
<feature type="compositionally biased region" description="Acidic residues" evidence="1">
    <location>
        <begin position="52"/>
        <end position="67"/>
    </location>
</feature>
<sequence>MQEDLTQPMVDKIKCHAGLGTIHLEIFRKMARKMERCFSMLEARDLTLEGVWSDEDGSSDPGVDPDEEQSRFELRLDPNVRFKVSKPHSVKLLFMAIWQPAVSEANAQKQLTCIESIEAGSLSHNIQMGLHLEED</sequence>
<protein>
    <submittedName>
        <fullName evidence="2">Uncharacterized protein</fullName>
    </submittedName>
</protein>
<feature type="region of interest" description="Disordered" evidence="1">
    <location>
        <begin position="51"/>
        <end position="70"/>
    </location>
</feature>
<accession>A0A2U9BDM5</accession>
<dbReference type="EMBL" id="CP026247">
    <property type="protein sequence ID" value="AWP02024.1"/>
    <property type="molecule type" value="Genomic_DNA"/>
</dbReference>